<organism evidence="2 3">
    <name type="scientific">Actinomadura rubrobrunea</name>
    <dbReference type="NCBI Taxonomy" id="115335"/>
    <lineage>
        <taxon>Bacteria</taxon>
        <taxon>Bacillati</taxon>
        <taxon>Actinomycetota</taxon>
        <taxon>Actinomycetes</taxon>
        <taxon>Streptosporangiales</taxon>
        <taxon>Thermomonosporaceae</taxon>
        <taxon>Actinomadura</taxon>
    </lineage>
</organism>
<dbReference type="RefSeq" id="WP_067913602.1">
    <property type="nucleotide sequence ID" value="NZ_BSRZ01000012.1"/>
</dbReference>
<evidence type="ECO:0000256" key="1">
    <source>
        <dbReference type="SAM" id="Phobius"/>
    </source>
</evidence>
<dbReference type="SUPFAM" id="SSF69304">
    <property type="entry name" value="Tricorn protease N-terminal domain"/>
    <property type="match status" value="1"/>
</dbReference>
<name>A0A9W6PZY3_9ACTN</name>
<dbReference type="Gene3D" id="2.130.10.10">
    <property type="entry name" value="YVTN repeat-like/Quinoprotein amine dehydrogenase"/>
    <property type="match status" value="1"/>
</dbReference>
<dbReference type="InterPro" id="IPR015943">
    <property type="entry name" value="WD40/YVTN_repeat-like_dom_sf"/>
</dbReference>
<sequence>MDGKHEQTGVGAMVRGAWRRLVPIGVAAAIALGIAGFVDLVHAHQRSDDPQRAAKPAAERERTEPHRFVGVQRGGAALVVRDMRTGGTIGVPVAAPAGRRFERIAAAADGTFVVASYADRTVTFHRLGVDAGGRPTQLTDIPRAAVPGVSAGWSEMAVHPDGDRIAYVTYSGLTAQVQVVSAATGQRKMWKAPSPARIASLSWAGDTLTFLWNPVRAGDVVAAGQLRALNTKGQAGDLRVSRPMLKLPAGTGAALSSRDGRTVVAGLASRGQMSLQAYTVPDGRPGKVLWKQNGATTRLLRIVRDHSGRHLLAFGADGRLYTDGFRPVQAADLVDVAW</sequence>
<dbReference type="AlphaFoldDB" id="A0A9W6PZY3"/>
<protein>
    <recommendedName>
        <fullName evidence="4">WD40 repeat domain-containing protein</fullName>
    </recommendedName>
</protein>
<proteinExistence type="predicted"/>
<comment type="caution">
    <text evidence="2">The sequence shown here is derived from an EMBL/GenBank/DDBJ whole genome shotgun (WGS) entry which is preliminary data.</text>
</comment>
<accession>A0A9W6PZY3</accession>
<reference evidence="2" key="1">
    <citation type="submission" date="2023-02" db="EMBL/GenBank/DDBJ databases">
        <title>Actinomadura rubrobrunea NBRC 14622.</title>
        <authorList>
            <person name="Ichikawa N."/>
            <person name="Sato H."/>
            <person name="Tonouchi N."/>
        </authorList>
    </citation>
    <scope>NUCLEOTIDE SEQUENCE</scope>
    <source>
        <strain evidence="2">NBRC 14622</strain>
    </source>
</reference>
<keyword evidence="1" id="KW-0812">Transmembrane</keyword>
<keyword evidence="1" id="KW-0472">Membrane</keyword>
<gene>
    <name evidence="2" type="ORF">Arub01_42720</name>
</gene>
<evidence type="ECO:0008006" key="4">
    <source>
        <dbReference type="Google" id="ProtNLM"/>
    </source>
</evidence>
<keyword evidence="3" id="KW-1185">Reference proteome</keyword>
<keyword evidence="1" id="KW-1133">Transmembrane helix</keyword>
<dbReference type="EMBL" id="BSRZ01000012">
    <property type="protein sequence ID" value="GLW66028.1"/>
    <property type="molecule type" value="Genomic_DNA"/>
</dbReference>
<dbReference type="Proteomes" id="UP001165124">
    <property type="component" value="Unassembled WGS sequence"/>
</dbReference>
<evidence type="ECO:0000313" key="3">
    <source>
        <dbReference type="Proteomes" id="UP001165124"/>
    </source>
</evidence>
<evidence type="ECO:0000313" key="2">
    <source>
        <dbReference type="EMBL" id="GLW66028.1"/>
    </source>
</evidence>
<feature type="transmembrane region" description="Helical" evidence="1">
    <location>
        <begin position="21"/>
        <end position="41"/>
    </location>
</feature>